<protein>
    <recommendedName>
        <fullName evidence="6">AB hydrolase-1 domain-containing protein</fullName>
    </recommendedName>
</protein>
<dbReference type="PROSITE" id="PS01133">
    <property type="entry name" value="UPF0017"/>
    <property type="match status" value="1"/>
</dbReference>
<evidence type="ECO:0000313" key="8">
    <source>
        <dbReference type="EMBL" id="CAF4270464.1"/>
    </source>
</evidence>
<dbReference type="Proteomes" id="UP000663829">
    <property type="component" value="Unassembled WGS sequence"/>
</dbReference>
<dbReference type="PANTHER" id="PTHR10794">
    <property type="entry name" value="ABHYDROLASE DOMAIN-CONTAINING PROTEIN"/>
    <property type="match status" value="1"/>
</dbReference>
<evidence type="ECO:0000256" key="2">
    <source>
        <dbReference type="ARBA" id="ARBA00022487"/>
    </source>
</evidence>
<dbReference type="EMBL" id="CAJOBC010079685">
    <property type="protein sequence ID" value="CAF4270464.1"/>
    <property type="molecule type" value="Genomic_DNA"/>
</dbReference>
<feature type="active site" description="Charge relay system" evidence="4">
    <location>
        <position position="349"/>
    </location>
</feature>
<accession>A0A815JDM7</accession>
<dbReference type="InterPro" id="IPR012020">
    <property type="entry name" value="ABHD4"/>
</dbReference>
<evidence type="ECO:0000313" key="7">
    <source>
        <dbReference type="EMBL" id="CAF1378089.1"/>
    </source>
</evidence>
<comment type="caution">
    <text evidence="7">The sequence shown here is derived from an EMBL/GenBank/DDBJ whole genome shotgun (WGS) entry which is preliminary data.</text>
</comment>
<dbReference type="InterPro" id="IPR050960">
    <property type="entry name" value="AB_hydrolase_4_sf"/>
</dbReference>
<reference evidence="7" key="1">
    <citation type="submission" date="2021-02" db="EMBL/GenBank/DDBJ databases">
        <authorList>
            <person name="Nowell W R."/>
        </authorList>
    </citation>
    <scope>NUCLEOTIDE SEQUENCE</scope>
</reference>
<evidence type="ECO:0000256" key="1">
    <source>
        <dbReference type="ARBA" id="ARBA00010884"/>
    </source>
</evidence>
<feature type="active site" description="Charge relay system" evidence="4">
    <location>
        <position position="192"/>
    </location>
</feature>
<comment type="similarity">
    <text evidence="1">Belongs to the AB hydrolase superfamily. AB hydrolase 4 family.</text>
</comment>
<dbReference type="PIRSF" id="PIRSF005211">
    <property type="entry name" value="Ab_hydro_YheT"/>
    <property type="match status" value="1"/>
</dbReference>
<keyword evidence="2" id="KW-0719">Serine esterase</keyword>
<dbReference type="InterPro" id="IPR000952">
    <property type="entry name" value="AB_hydrolase_4_CS"/>
</dbReference>
<feature type="domain" description="AB hydrolase-1" evidence="6">
    <location>
        <begin position="110"/>
        <end position="322"/>
    </location>
</feature>
<dbReference type="AlphaFoldDB" id="A0A815JDM7"/>
<evidence type="ECO:0000313" key="9">
    <source>
        <dbReference type="Proteomes" id="UP000663829"/>
    </source>
</evidence>
<sequence length="412" mass="47302">MLELKAVILIAIFLAFGLFIILLCCLRLFRPYHTIIHMRQTEHNQKLVDECPMIKQYRPTPWMINGHIQTIFSDKCRKIPRINFTRILLPVSNNGQIALDWSTIPVRNQPVLLICHGLVGGSHTAYIRWMVKFAHKTLNLCCVIHHARGCGRSQLASPTIFSGVFTSDLHKTIQYIRSIIGSHTPLFGLGYSYGAGTLTKYIGEQMDRCSLTAAISCCASYDYVLTANKLEKGLNTRTYNKQLTQTLISYLKSHENQFKDSTHLNLRDAYKARTMRQYDTATAVPLFGYDDVIDYYKEGSSAQWIQHIRIPTLLLSALDDPICCIKGLPLSSVCENEYIIAVLTKEGGHVGWLQGWWPAKYTWENTVIIEYIRAILKERNYVWHEDDTNDEYEQLSIEFTNLEDESLEESYL</sequence>
<organism evidence="7 9">
    <name type="scientific">Didymodactylos carnosus</name>
    <dbReference type="NCBI Taxonomy" id="1234261"/>
    <lineage>
        <taxon>Eukaryota</taxon>
        <taxon>Metazoa</taxon>
        <taxon>Spiralia</taxon>
        <taxon>Gnathifera</taxon>
        <taxon>Rotifera</taxon>
        <taxon>Eurotatoria</taxon>
        <taxon>Bdelloidea</taxon>
        <taxon>Philodinida</taxon>
        <taxon>Philodinidae</taxon>
        <taxon>Didymodactylos</taxon>
    </lineage>
</organism>
<dbReference type="SUPFAM" id="SSF53474">
    <property type="entry name" value="alpha/beta-Hydrolases"/>
    <property type="match status" value="1"/>
</dbReference>
<dbReference type="OrthoDB" id="247542at2759"/>
<gene>
    <name evidence="7" type="ORF">GPM918_LOCUS32195</name>
    <name evidence="8" type="ORF">SRO942_LOCUS32858</name>
</gene>
<dbReference type="Pfam" id="PF00561">
    <property type="entry name" value="Abhydrolase_1"/>
    <property type="match status" value="1"/>
</dbReference>
<proteinExistence type="inferred from homology"/>
<evidence type="ECO:0000256" key="4">
    <source>
        <dbReference type="PIRSR" id="PIRSR005211-1"/>
    </source>
</evidence>
<keyword evidence="5" id="KW-0812">Transmembrane</keyword>
<dbReference type="GO" id="GO:0034338">
    <property type="term" value="F:short-chain carboxylesterase activity"/>
    <property type="evidence" value="ECO:0007669"/>
    <property type="project" value="TreeGrafter"/>
</dbReference>
<keyword evidence="5" id="KW-0472">Membrane</keyword>
<evidence type="ECO:0000256" key="5">
    <source>
        <dbReference type="SAM" id="Phobius"/>
    </source>
</evidence>
<dbReference type="InterPro" id="IPR000073">
    <property type="entry name" value="AB_hydrolase_1"/>
</dbReference>
<keyword evidence="3" id="KW-0378">Hydrolase</keyword>
<keyword evidence="5" id="KW-1133">Transmembrane helix</keyword>
<dbReference type="GO" id="GO:0047372">
    <property type="term" value="F:monoacylglycerol lipase activity"/>
    <property type="evidence" value="ECO:0007669"/>
    <property type="project" value="TreeGrafter"/>
</dbReference>
<name>A0A815JDM7_9BILA</name>
<feature type="transmembrane region" description="Helical" evidence="5">
    <location>
        <begin position="6"/>
        <end position="29"/>
    </location>
</feature>
<dbReference type="InterPro" id="IPR029058">
    <property type="entry name" value="AB_hydrolase_fold"/>
</dbReference>
<evidence type="ECO:0000259" key="6">
    <source>
        <dbReference type="Pfam" id="PF00561"/>
    </source>
</evidence>
<dbReference type="EMBL" id="CAJNOQ010016284">
    <property type="protein sequence ID" value="CAF1378089.1"/>
    <property type="molecule type" value="Genomic_DNA"/>
</dbReference>
<feature type="active site" description="Charge relay system" evidence="4">
    <location>
        <position position="320"/>
    </location>
</feature>
<keyword evidence="9" id="KW-1185">Reference proteome</keyword>
<evidence type="ECO:0000256" key="3">
    <source>
        <dbReference type="ARBA" id="ARBA00022801"/>
    </source>
</evidence>
<dbReference type="Gene3D" id="3.40.50.1820">
    <property type="entry name" value="alpha/beta hydrolase"/>
    <property type="match status" value="1"/>
</dbReference>
<dbReference type="PANTHER" id="PTHR10794:SF63">
    <property type="entry name" value="ALPHA_BETA HYDROLASE 1, ISOFORM A"/>
    <property type="match status" value="1"/>
</dbReference>
<dbReference type="Proteomes" id="UP000681722">
    <property type="component" value="Unassembled WGS sequence"/>
</dbReference>